<name>A0A9N9LFT2_9HELO</name>
<evidence type="ECO:0000259" key="1">
    <source>
        <dbReference type="PROSITE" id="PS50097"/>
    </source>
</evidence>
<dbReference type="PROSITE" id="PS50097">
    <property type="entry name" value="BTB"/>
    <property type="match status" value="1"/>
</dbReference>
<dbReference type="InterPro" id="IPR011333">
    <property type="entry name" value="SKP1/BTB/POZ_sf"/>
</dbReference>
<dbReference type="Gene3D" id="3.30.710.10">
    <property type="entry name" value="Potassium Channel Kv1.1, Chain A"/>
    <property type="match status" value="1"/>
</dbReference>
<accession>A0A9N9LFT2</accession>
<protein>
    <recommendedName>
        <fullName evidence="1">BTB domain-containing protein</fullName>
    </recommendedName>
</protein>
<dbReference type="Proteomes" id="UP000701801">
    <property type="component" value="Unassembled WGS sequence"/>
</dbReference>
<organism evidence="2 3">
    <name type="scientific">Hymenoscyphus albidus</name>
    <dbReference type="NCBI Taxonomy" id="595503"/>
    <lineage>
        <taxon>Eukaryota</taxon>
        <taxon>Fungi</taxon>
        <taxon>Dikarya</taxon>
        <taxon>Ascomycota</taxon>
        <taxon>Pezizomycotina</taxon>
        <taxon>Leotiomycetes</taxon>
        <taxon>Helotiales</taxon>
        <taxon>Helotiaceae</taxon>
        <taxon>Hymenoscyphus</taxon>
    </lineage>
</organism>
<dbReference type="PANTHER" id="PTHR47843">
    <property type="entry name" value="BTB DOMAIN-CONTAINING PROTEIN-RELATED"/>
    <property type="match status" value="1"/>
</dbReference>
<dbReference type="CDD" id="cd18186">
    <property type="entry name" value="BTB_POZ_ZBTB_KLHL-like"/>
    <property type="match status" value="1"/>
</dbReference>
<feature type="domain" description="BTB" evidence="1">
    <location>
        <begin position="11"/>
        <end position="74"/>
    </location>
</feature>
<proteinExistence type="predicted"/>
<evidence type="ECO:0000313" key="2">
    <source>
        <dbReference type="EMBL" id="CAG8970806.1"/>
    </source>
</evidence>
<dbReference type="EMBL" id="CAJVRM010000002">
    <property type="protein sequence ID" value="CAG8970806.1"/>
    <property type="molecule type" value="Genomic_DNA"/>
</dbReference>
<keyword evidence="3" id="KW-1185">Reference proteome</keyword>
<dbReference type="Pfam" id="PF00651">
    <property type="entry name" value="BTB"/>
    <property type="match status" value="1"/>
</dbReference>
<evidence type="ECO:0000313" key="3">
    <source>
        <dbReference type="Proteomes" id="UP000701801"/>
    </source>
</evidence>
<dbReference type="OrthoDB" id="6359816at2759"/>
<dbReference type="AlphaFoldDB" id="A0A9N9LFT2"/>
<sequence length="109" mass="12684">MTSTRRETRNDVVSLYVGETRTQFTVHKDLIGNVPWFKKAFLGGFKEQNRTMDMPEDSPEVVALFVDWLYRGMIMRLNTLPNIKSLYAFYIFADKIREGGLMDQIIDAI</sequence>
<dbReference type="InterPro" id="IPR000210">
    <property type="entry name" value="BTB/POZ_dom"/>
</dbReference>
<reference evidence="2" key="1">
    <citation type="submission" date="2021-07" db="EMBL/GenBank/DDBJ databases">
        <authorList>
            <person name="Durling M."/>
        </authorList>
    </citation>
    <scope>NUCLEOTIDE SEQUENCE</scope>
</reference>
<gene>
    <name evidence="2" type="ORF">HYALB_00001593</name>
</gene>
<dbReference type="SUPFAM" id="SSF54695">
    <property type="entry name" value="POZ domain"/>
    <property type="match status" value="1"/>
</dbReference>
<comment type="caution">
    <text evidence="2">The sequence shown here is derived from an EMBL/GenBank/DDBJ whole genome shotgun (WGS) entry which is preliminary data.</text>
</comment>